<keyword evidence="4 6" id="KW-0505">Motor protein</keyword>
<dbReference type="SUPFAM" id="SSF48403">
    <property type="entry name" value="Ankyrin repeat"/>
    <property type="match status" value="1"/>
</dbReference>
<feature type="compositionally biased region" description="Pro residues" evidence="7">
    <location>
        <begin position="1544"/>
        <end position="1554"/>
    </location>
</feature>
<feature type="compositionally biased region" description="Basic and acidic residues" evidence="7">
    <location>
        <begin position="2145"/>
        <end position="2180"/>
    </location>
</feature>
<dbReference type="GO" id="GO:0003774">
    <property type="term" value="F:cytoskeletal motor activity"/>
    <property type="evidence" value="ECO:0007669"/>
    <property type="project" value="UniProtKB-UniRule"/>
</dbReference>
<dbReference type="Gene3D" id="1.20.58.530">
    <property type="match status" value="1"/>
</dbReference>
<keyword evidence="1 6" id="KW-0547">Nucleotide-binding</keyword>
<gene>
    <name evidence="10 11 12" type="primary">LOC111136669</name>
</gene>
<dbReference type="PROSITE" id="PS50297">
    <property type="entry name" value="ANK_REP_REGION"/>
    <property type="match status" value="4"/>
</dbReference>
<dbReference type="GO" id="GO:0048812">
    <property type="term" value="P:neuron projection morphogenesis"/>
    <property type="evidence" value="ECO:0007669"/>
    <property type="project" value="TreeGrafter"/>
</dbReference>
<feature type="compositionally biased region" description="Low complexity" evidence="7">
    <location>
        <begin position="1958"/>
        <end position="1972"/>
    </location>
</feature>
<feature type="compositionally biased region" description="Basic and acidic residues" evidence="7">
    <location>
        <begin position="2195"/>
        <end position="2234"/>
    </location>
</feature>
<feature type="compositionally biased region" description="Basic and acidic residues" evidence="7">
    <location>
        <begin position="1195"/>
        <end position="1214"/>
    </location>
</feature>
<dbReference type="SUPFAM" id="SSF52540">
    <property type="entry name" value="P-loop containing nucleoside triphosphate hydrolases"/>
    <property type="match status" value="1"/>
</dbReference>
<feature type="compositionally biased region" description="Basic and acidic residues" evidence="7">
    <location>
        <begin position="1802"/>
        <end position="1812"/>
    </location>
</feature>
<dbReference type="GeneID" id="111136669"/>
<evidence type="ECO:0000256" key="6">
    <source>
        <dbReference type="PROSITE-ProRule" id="PRU00782"/>
    </source>
</evidence>
<dbReference type="GO" id="GO:0016459">
    <property type="term" value="C:myosin complex"/>
    <property type="evidence" value="ECO:0007669"/>
    <property type="project" value="UniProtKB-KW"/>
</dbReference>
<organism evidence="9 12">
    <name type="scientific">Crassostrea virginica</name>
    <name type="common">Eastern oyster</name>
    <dbReference type="NCBI Taxonomy" id="6565"/>
    <lineage>
        <taxon>Eukaryota</taxon>
        <taxon>Metazoa</taxon>
        <taxon>Spiralia</taxon>
        <taxon>Lophotrochozoa</taxon>
        <taxon>Mollusca</taxon>
        <taxon>Bivalvia</taxon>
        <taxon>Autobranchia</taxon>
        <taxon>Pteriomorphia</taxon>
        <taxon>Ostreida</taxon>
        <taxon>Ostreoidea</taxon>
        <taxon>Ostreidae</taxon>
        <taxon>Crassostrea</taxon>
    </lineage>
</organism>
<dbReference type="Gene3D" id="3.40.850.10">
    <property type="entry name" value="Kinesin motor domain"/>
    <property type="match status" value="1"/>
</dbReference>
<dbReference type="SMART" id="SM00242">
    <property type="entry name" value="MYSc"/>
    <property type="match status" value="1"/>
</dbReference>
<feature type="repeat" description="ANK" evidence="5">
    <location>
        <begin position="216"/>
        <end position="248"/>
    </location>
</feature>
<feature type="compositionally biased region" description="Polar residues" evidence="7">
    <location>
        <begin position="1429"/>
        <end position="1442"/>
    </location>
</feature>
<evidence type="ECO:0000256" key="1">
    <source>
        <dbReference type="ARBA" id="ARBA00022741"/>
    </source>
</evidence>
<feature type="repeat" description="ANK" evidence="5">
    <location>
        <begin position="87"/>
        <end position="119"/>
    </location>
</feature>
<dbReference type="GO" id="GO:0048471">
    <property type="term" value="C:perinuclear region of cytoplasm"/>
    <property type="evidence" value="ECO:0007669"/>
    <property type="project" value="TreeGrafter"/>
</dbReference>
<keyword evidence="6" id="KW-0009">Actin-binding</keyword>
<dbReference type="GO" id="GO:0043491">
    <property type="term" value="P:phosphatidylinositol 3-kinase/protein kinase B signal transduction"/>
    <property type="evidence" value="ECO:0007669"/>
    <property type="project" value="TreeGrafter"/>
</dbReference>
<dbReference type="InterPro" id="IPR036961">
    <property type="entry name" value="Kinesin_motor_dom_sf"/>
</dbReference>
<feature type="compositionally biased region" description="Basic residues" evidence="7">
    <location>
        <begin position="1417"/>
        <end position="1428"/>
    </location>
</feature>
<evidence type="ECO:0000313" key="9">
    <source>
        <dbReference type="Proteomes" id="UP000694844"/>
    </source>
</evidence>
<evidence type="ECO:0000256" key="7">
    <source>
        <dbReference type="SAM" id="MobiDB-lite"/>
    </source>
</evidence>
<feature type="compositionally biased region" description="Pro residues" evidence="7">
    <location>
        <begin position="1388"/>
        <end position="1399"/>
    </location>
</feature>
<feature type="compositionally biased region" description="Basic and acidic residues" evidence="7">
    <location>
        <begin position="1672"/>
        <end position="1689"/>
    </location>
</feature>
<keyword evidence="3 6" id="KW-0518">Myosin</keyword>
<dbReference type="InterPro" id="IPR036770">
    <property type="entry name" value="Ankyrin_rpt-contain_sf"/>
</dbReference>
<dbReference type="Gene3D" id="1.25.40.20">
    <property type="entry name" value="Ankyrin repeat-containing domain"/>
    <property type="match status" value="2"/>
</dbReference>
<feature type="region of interest" description="Disordered" evidence="7">
    <location>
        <begin position="1195"/>
        <end position="1219"/>
    </location>
</feature>
<feature type="region of interest" description="Disordered" evidence="7">
    <location>
        <begin position="1892"/>
        <end position="1991"/>
    </location>
</feature>
<dbReference type="InterPro" id="IPR052838">
    <property type="entry name" value="Myosin-XVI"/>
</dbReference>
<dbReference type="RefSeq" id="XP_022343393.1">
    <property type="nucleotide sequence ID" value="XM_022487685.1"/>
</dbReference>
<evidence type="ECO:0000259" key="8">
    <source>
        <dbReference type="PROSITE" id="PS51456"/>
    </source>
</evidence>
<dbReference type="GO" id="GO:2000134">
    <property type="term" value="P:negative regulation of G1/S transition of mitotic cell cycle"/>
    <property type="evidence" value="ECO:0007669"/>
    <property type="project" value="TreeGrafter"/>
</dbReference>
<feature type="compositionally biased region" description="Low complexity" evidence="7">
    <location>
        <begin position="2114"/>
        <end position="2126"/>
    </location>
</feature>
<evidence type="ECO:0000256" key="4">
    <source>
        <dbReference type="ARBA" id="ARBA00023175"/>
    </source>
</evidence>
<dbReference type="GO" id="GO:0005654">
    <property type="term" value="C:nucleoplasm"/>
    <property type="evidence" value="ECO:0007669"/>
    <property type="project" value="TreeGrafter"/>
</dbReference>
<feature type="region of interest" description="Disordered" evidence="7">
    <location>
        <begin position="2007"/>
        <end position="2264"/>
    </location>
</feature>
<dbReference type="PRINTS" id="PR00193">
    <property type="entry name" value="MYOSINHEAVY"/>
</dbReference>
<feature type="region of interest" description="Disordered" evidence="7">
    <location>
        <begin position="1489"/>
        <end position="1633"/>
    </location>
</feature>
<feature type="compositionally biased region" description="Acidic residues" evidence="7">
    <location>
        <begin position="317"/>
        <end position="327"/>
    </location>
</feature>
<feature type="compositionally biased region" description="Polar residues" evidence="7">
    <location>
        <begin position="1976"/>
        <end position="1991"/>
    </location>
</feature>
<dbReference type="PANTHER" id="PTHR47335">
    <property type="entry name" value="UNCONVENTIONAL MYOSIN-XVI"/>
    <property type="match status" value="1"/>
</dbReference>
<reference evidence="10 11" key="1">
    <citation type="submission" date="2025-04" db="UniProtKB">
        <authorList>
            <consortium name="RefSeq"/>
        </authorList>
    </citation>
    <scope>IDENTIFICATION</scope>
    <source>
        <tissue evidence="10 11">Whole sample</tissue>
    </source>
</reference>
<feature type="region of interest" description="Disordered" evidence="7">
    <location>
        <begin position="1258"/>
        <end position="1284"/>
    </location>
</feature>
<feature type="region of interest" description="Disordered" evidence="7">
    <location>
        <begin position="308"/>
        <end position="327"/>
    </location>
</feature>
<feature type="compositionally biased region" description="Polar residues" evidence="7">
    <location>
        <begin position="1352"/>
        <end position="1380"/>
    </location>
</feature>
<dbReference type="PANTHER" id="PTHR47335:SF1">
    <property type="entry name" value="UNCONVENTIONAL MYOSIN-XVI"/>
    <property type="match status" value="1"/>
</dbReference>
<name>A0A8B8ETV0_CRAVI</name>
<evidence type="ECO:0000313" key="10">
    <source>
        <dbReference type="RefSeq" id="XP_022343393.1"/>
    </source>
</evidence>
<feature type="repeat" description="ANK" evidence="5">
    <location>
        <begin position="120"/>
        <end position="152"/>
    </location>
</feature>
<dbReference type="GO" id="GO:0051015">
    <property type="term" value="F:actin filament binding"/>
    <property type="evidence" value="ECO:0007669"/>
    <property type="project" value="TreeGrafter"/>
</dbReference>
<evidence type="ECO:0000313" key="11">
    <source>
        <dbReference type="RefSeq" id="XP_022343394.1"/>
    </source>
</evidence>
<dbReference type="Proteomes" id="UP000694844">
    <property type="component" value="Chromosome 5"/>
</dbReference>
<dbReference type="CDD" id="cd00124">
    <property type="entry name" value="MYSc"/>
    <property type="match status" value="1"/>
</dbReference>
<feature type="compositionally biased region" description="Basic and acidic residues" evidence="7">
    <location>
        <begin position="1507"/>
        <end position="1516"/>
    </location>
</feature>
<dbReference type="Gene3D" id="1.20.120.720">
    <property type="entry name" value="Myosin VI head, motor domain, U50 subdomain"/>
    <property type="match status" value="1"/>
</dbReference>
<feature type="compositionally biased region" description="Basic and acidic residues" evidence="7">
    <location>
        <begin position="2100"/>
        <end position="2112"/>
    </location>
</feature>
<feature type="region of interest" description="Actin-binding" evidence="6">
    <location>
        <begin position="1011"/>
        <end position="1033"/>
    </location>
</feature>
<feature type="compositionally biased region" description="Basic and acidic residues" evidence="7">
    <location>
        <begin position="2051"/>
        <end position="2089"/>
    </location>
</feature>
<dbReference type="SMART" id="SM00248">
    <property type="entry name" value="ANK"/>
    <property type="match status" value="4"/>
</dbReference>
<feature type="repeat" description="ANK" evidence="5">
    <location>
        <begin position="249"/>
        <end position="281"/>
    </location>
</feature>
<feature type="binding site" evidence="6">
    <location>
        <begin position="512"/>
        <end position="519"/>
    </location>
    <ligand>
        <name>ATP</name>
        <dbReference type="ChEBI" id="CHEBI:30616"/>
    </ligand>
</feature>
<feature type="compositionally biased region" description="Basic and acidic residues" evidence="7">
    <location>
        <begin position="1892"/>
        <end position="1902"/>
    </location>
</feature>
<feature type="compositionally biased region" description="Pro residues" evidence="7">
    <location>
        <begin position="1948"/>
        <end position="1957"/>
    </location>
</feature>
<feature type="region of interest" description="Disordered" evidence="7">
    <location>
        <begin position="952"/>
        <end position="971"/>
    </location>
</feature>
<dbReference type="Pfam" id="PF00063">
    <property type="entry name" value="Myosin_head"/>
    <property type="match status" value="1"/>
</dbReference>
<feature type="domain" description="Myosin motor" evidence="8">
    <location>
        <begin position="419"/>
        <end position="1136"/>
    </location>
</feature>
<feature type="compositionally biased region" description="Basic and acidic residues" evidence="7">
    <location>
        <begin position="2012"/>
        <end position="2025"/>
    </location>
</feature>
<dbReference type="GO" id="GO:0019903">
    <property type="term" value="F:protein phosphatase binding"/>
    <property type="evidence" value="ECO:0007669"/>
    <property type="project" value="TreeGrafter"/>
</dbReference>
<dbReference type="OrthoDB" id="6108017at2759"/>
<dbReference type="Pfam" id="PF12796">
    <property type="entry name" value="Ank_2"/>
    <property type="match status" value="2"/>
</dbReference>
<accession>A0A8B8ETV0</accession>
<dbReference type="GO" id="GO:0005524">
    <property type="term" value="F:ATP binding"/>
    <property type="evidence" value="ECO:0007669"/>
    <property type="project" value="UniProtKB-UniRule"/>
</dbReference>
<dbReference type="InterPro" id="IPR001609">
    <property type="entry name" value="Myosin_head_motor_dom-like"/>
</dbReference>
<dbReference type="RefSeq" id="XP_022343395.1">
    <property type="nucleotide sequence ID" value="XM_022487687.1"/>
</dbReference>
<dbReference type="Gene3D" id="1.20.5.4820">
    <property type="match status" value="1"/>
</dbReference>
<dbReference type="PROSITE" id="PS51456">
    <property type="entry name" value="MYOSIN_MOTOR"/>
    <property type="match status" value="1"/>
</dbReference>
<dbReference type="InterPro" id="IPR027417">
    <property type="entry name" value="P-loop_NTPase"/>
</dbReference>
<feature type="region of interest" description="Disordered" evidence="7">
    <location>
        <begin position="1297"/>
        <end position="1474"/>
    </location>
</feature>
<dbReference type="InterPro" id="IPR002110">
    <property type="entry name" value="Ankyrin_rpt"/>
</dbReference>
<proteinExistence type="inferred from homology"/>
<keyword evidence="2 6" id="KW-0067">ATP-binding</keyword>
<dbReference type="RefSeq" id="XP_022343394.1">
    <property type="nucleotide sequence ID" value="XM_022487686.1"/>
</dbReference>
<dbReference type="Gene3D" id="1.10.10.820">
    <property type="match status" value="1"/>
</dbReference>
<evidence type="ECO:0000256" key="3">
    <source>
        <dbReference type="ARBA" id="ARBA00023123"/>
    </source>
</evidence>
<feature type="compositionally biased region" description="Polar residues" evidence="7">
    <location>
        <begin position="1606"/>
        <end position="1616"/>
    </location>
</feature>
<evidence type="ECO:0000256" key="2">
    <source>
        <dbReference type="ARBA" id="ARBA00022840"/>
    </source>
</evidence>
<evidence type="ECO:0000313" key="12">
    <source>
        <dbReference type="RefSeq" id="XP_022343395.1"/>
    </source>
</evidence>
<dbReference type="KEGG" id="cvn:111136669"/>
<protein>
    <submittedName>
        <fullName evidence="10 11">Unconventional myosin-XVI-like isoform X1</fullName>
    </submittedName>
</protein>
<feature type="region of interest" description="Disordered" evidence="7">
    <location>
        <begin position="1666"/>
        <end position="1812"/>
    </location>
</feature>
<evidence type="ECO:0000256" key="5">
    <source>
        <dbReference type="PROSITE-ProRule" id="PRU00023"/>
    </source>
</evidence>
<dbReference type="PROSITE" id="PS50088">
    <property type="entry name" value="ANK_REPEAT"/>
    <property type="match status" value="4"/>
</dbReference>
<feature type="compositionally biased region" description="Acidic residues" evidence="7">
    <location>
        <begin position="2246"/>
        <end position="2264"/>
    </location>
</feature>
<sequence>MDQSVLESLSTPKRQKVTRQLRKEQVKRYLDFIKQENVRQERKENRKKTKVAFKELFLLQEAVENFDDREVARLLNRGVDKNFRTGNDTTLLHKCVEEENYSTAEMLISEGADINAADTDGWTPLHMACHFQVIDMVQLLLSNGADICTLDVDGFFPKDHAPENSETREMIEQHMEKIGVSEKDLEEKRLKIPREMYTDVKDHLSHGGSPNKENENGITLLHIACANGYRKVIRLLLKHGADVNQADNFGWTSLHIASRFNQMRILQTLLKCGADPMLTDGNGCTPSQVATDDNIRALLTKAERKQRKRLSWRESELPDNLENDTDEMDTGGKAMMGHLVRINSKNVRSRHTTLAKEDGLLELNQREAQEVVGADDSDVTPTADVSDVTQTADDEYEEIYVSKIWRNVNKAKDELPPIMDSDNLTDLASITEKAILENILKRFNAGQIYTYIGNILVAVNPFKEMNMYSKKVSQKYHSKSSVPLPPHVYGVAERAHQSLLMTNSSQCFVISGESGAGKTETCKYLVQHLVFIAGSEESNLNGKISQVNPVLEAFGNARTLVNSNSSRFAKFMQLSFNGKGRIVGANLTEFLLEKSRVVCRGEGELNFHIFYWMFSGISPEEANLYHLTDISTHRYLAQPGSEAKSLMTTANKEKFWELKECLHNIGFTSEEIQSILLLLAALLHLGDITFGCQGNHDAAIVNNHDKLNLVSGMLEVSSQELGSALVAEYSVMRGEQIRKDRTRQQAGDCRDALAKAIYSRLFSWIVNGINQMTQPIDPSSDNGQIGILDIFGFENFNRNSFEQMCINLANEQMQSYTNDYIFLQEQRDCLLEGVPLVELNYKNNQPIIDTFLERNVGILAILDEESRFPKGTDLTLATKLHQGPGAKYSEVYKVPRDNGPSFTVVHYAGVVKYDLIGVLEKNRDTLPNAVLCTMKTSDSLLVKELFQSRMSRTGSLAPSTRQQRSRKSRQSPFDFFKKLKAGKSKKKTVTPVVPYEKKGPSTMAYHFKNSLSDLMTRIQASSPHIIRCVRPNIHRMPLHFIPDYVLAQLRYTGITETIKIKKHGYCSRLKFRDFLVVYETLRTLLVPPHSMIPDEEKCRDVISYCGLSTDAKGHKFGKSKVFFHEADMKKIDEVSKNVKKKVILCQSAVRRYLAKKKYVKLQKISSEKNGGKVRELCQQVALEHDKVTSWIQFQREQDKRRHHDQKATEERELEGSVESLDQVLSQYEDVNQDEDNESGEEDDSYADVLNVMTANMSVQQGRGLPPPPCGATISRDNPPLNPREMYAQSGIYQVIQDEKAARRPAPPKRSASTRLSSGRDRVSVSSDDSVFLDEHRKPTNQHSPHLSPRLSRASQQLPQGLLRRSSSPGKSMQPSPSTGQARPFSYISPPPNTAQPPHNPSYLGSPGSPTYEQPHPTHSHNGHQHRPRVSSNVEVRSVPPTQQDHHHRSSRGGRQSLPVTPVTPPQQHVRDANFPQHVIPLNPQHVRDANFPQHVKPLGNQQPGVSHGHEMVEPTGKRQRAPSFPAPPPPFAGSIRSMGSKRSPSPPLPPPPLDPSARPANIVQNPDARHTRVSEPPTPPPISKIPGTRSSVSSFELGKRNREGSVDNSPVQSPTHHTGYKDHMDQSSLASQLHKVKLKTAATPEPSDKKNFQQQVAMGIAAELGTVQLRSGTKDVPREKTRDESRETSPEALLKKLNPVKRPEGSRTSPERVTMAAVNFLSKLKPTGGLKPWEKDTSPPTNNGGDDDVMTTSLDDVPLPPEPLTELSPEEGELPLPPPPPVEDSEPVQTGNPVVMDMPSKSSKDENLKKKKIFEQEKNDIGDNMDIDLDEIDYSQIPGYVPITNAVPNWKKDMIIKKNEEKVKEYVEELRRKKAEAMKWKDVPEWKRKMLEKKEQQKREQEVAMTQAAEEKAKAKTTKVKPVLQKRQSFDETQTTNNSPSVAKSPVSPVPKQPANPPVAKQPVKPPVSKQPETPPGSSMPNNNIDVNQTISVEQLDLRTVSPVLYLSENVTYEKQKTEHSEKGDQMNMDKMSSQDIEECREGVSSQPGDQNKEAKSHDQSDKVRSCDRNDSHEKNHSDKLCYQRKIADEREENESVDLLGDRSTDHDDIGKGSKTQSSENQSNNSKSDEVCTKGGSHDLCSNEDLSHDACDKDLSHEVDTHDTCDRDALCDEKNRRDSDSTEGISIQGHADTVNLEREEEERKREAKRRQMEMQAQMEKELADVPEWKREIMMKKGAAPTNWGDEREDINRDEEDGEENQNYE</sequence>
<comment type="similarity">
    <text evidence="6">Belongs to the TRAFAC class myosin-kinesin ATPase superfamily. Myosin family.</text>
</comment>
<keyword evidence="5" id="KW-0040">ANK repeat</keyword>
<keyword evidence="9" id="KW-1185">Reference proteome</keyword>